<organism evidence="3 4">
    <name type="scientific">Candidatus Gottesmanbacteria bacterium GW2011_GWA2_43_14</name>
    <dbReference type="NCBI Taxonomy" id="1618443"/>
    <lineage>
        <taxon>Bacteria</taxon>
        <taxon>Candidatus Gottesmaniibacteriota</taxon>
    </lineage>
</organism>
<dbReference type="Gene3D" id="3.40.50.2020">
    <property type="match status" value="1"/>
</dbReference>
<evidence type="ECO:0000256" key="1">
    <source>
        <dbReference type="ARBA" id="ARBA00008007"/>
    </source>
</evidence>
<comment type="similarity">
    <text evidence="1">Belongs to the ComF/GntX family.</text>
</comment>
<dbReference type="EMBL" id="LCFP01000015">
    <property type="protein sequence ID" value="KKS95650.1"/>
    <property type="molecule type" value="Genomic_DNA"/>
</dbReference>
<evidence type="ECO:0000313" key="3">
    <source>
        <dbReference type="EMBL" id="KKS95650.1"/>
    </source>
</evidence>
<sequence>MSGILDLFYPRRCLGCGRIGRYFCQKCRLHIPKMEKLICPVCLKSSFDGLTHLNCRSNFCPDGLFVSTYYRGIMKKALKMLKYRLVRDLAPEIAGLFLESCPSYLLRLNLLIPVPLYPGRQRERGFNQSEILVREMAGRLKIKQTSNNLIRIRSTQPQFGLEKKTRLSNVKNAFSLKTPQTIKGKQIGLIDDVTTTGATLRECAKVLKIGGAVKVWGLVIAHG</sequence>
<dbReference type="PANTHER" id="PTHR47505:SF1">
    <property type="entry name" value="DNA UTILIZATION PROTEIN YHGH"/>
    <property type="match status" value="1"/>
</dbReference>
<dbReference type="Proteomes" id="UP000034894">
    <property type="component" value="Unassembled WGS sequence"/>
</dbReference>
<reference evidence="3 4" key="1">
    <citation type="journal article" date="2015" name="Nature">
        <title>rRNA introns, odd ribosomes, and small enigmatic genomes across a large radiation of phyla.</title>
        <authorList>
            <person name="Brown C.T."/>
            <person name="Hug L.A."/>
            <person name="Thomas B.C."/>
            <person name="Sharon I."/>
            <person name="Castelle C.J."/>
            <person name="Singh A."/>
            <person name="Wilkins M.J."/>
            <person name="Williams K.H."/>
            <person name="Banfield J.F."/>
        </authorList>
    </citation>
    <scope>NUCLEOTIDE SEQUENCE [LARGE SCALE GENOMIC DNA]</scope>
</reference>
<dbReference type="InterPro" id="IPR000836">
    <property type="entry name" value="PRTase_dom"/>
</dbReference>
<evidence type="ECO:0000259" key="2">
    <source>
        <dbReference type="Pfam" id="PF18912"/>
    </source>
</evidence>
<dbReference type="PATRIC" id="fig|1618443.3.peg.1579"/>
<name>A0A0G1DCV1_9BACT</name>
<dbReference type="InterPro" id="IPR029057">
    <property type="entry name" value="PRTase-like"/>
</dbReference>
<evidence type="ECO:0000313" key="4">
    <source>
        <dbReference type="Proteomes" id="UP000034894"/>
    </source>
</evidence>
<dbReference type="InterPro" id="IPR051910">
    <property type="entry name" value="ComF/GntX_DNA_util-trans"/>
</dbReference>
<dbReference type="Pfam" id="PF18912">
    <property type="entry name" value="DZR_2"/>
    <property type="match status" value="1"/>
</dbReference>
<keyword evidence="3" id="KW-0808">Transferase</keyword>
<proteinExistence type="inferred from homology"/>
<gene>
    <name evidence="3" type="ORF">UV73_C0015G0025</name>
</gene>
<feature type="domain" description="Double zinc ribbon" evidence="2">
    <location>
        <begin position="4"/>
        <end position="45"/>
    </location>
</feature>
<dbReference type="STRING" id="1618443.UV73_C0015G0025"/>
<dbReference type="CDD" id="cd06223">
    <property type="entry name" value="PRTases_typeI"/>
    <property type="match status" value="1"/>
</dbReference>
<dbReference type="InterPro" id="IPR044005">
    <property type="entry name" value="DZR_2"/>
</dbReference>
<accession>A0A0G1DCV1</accession>
<protein>
    <submittedName>
        <fullName evidence="3">Phosphoribosyltransferase</fullName>
    </submittedName>
</protein>
<dbReference type="PANTHER" id="PTHR47505">
    <property type="entry name" value="DNA UTILIZATION PROTEIN YHGH"/>
    <property type="match status" value="1"/>
</dbReference>
<dbReference type="GO" id="GO:0016757">
    <property type="term" value="F:glycosyltransferase activity"/>
    <property type="evidence" value="ECO:0007669"/>
    <property type="project" value="UniProtKB-KW"/>
</dbReference>
<keyword evidence="3" id="KW-0328">Glycosyltransferase</keyword>
<comment type="caution">
    <text evidence="3">The sequence shown here is derived from an EMBL/GenBank/DDBJ whole genome shotgun (WGS) entry which is preliminary data.</text>
</comment>
<dbReference type="AlphaFoldDB" id="A0A0G1DCV1"/>
<dbReference type="SUPFAM" id="SSF53271">
    <property type="entry name" value="PRTase-like"/>
    <property type="match status" value="1"/>
</dbReference>